<proteinExistence type="predicted"/>
<evidence type="ECO:0008006" key="2">
    <source>
        <dbReference type="Google" id="ProtNLM"/>
    </source>
</evidence>
<accession>A0A8C0WL82</accession>
<reference evidence="1" key="1">
    <citation type="submission" date="2023-09" db="UniProtKB">
        <authorList>
            <consortium name="Ensembl"/>
        </authorList>
    </citation>
    <scope>IDENTIFICATION</scope>
</reference>
<dbReference type="AlphaFoldDB" id="A0A8C0WL82"/>
<evidence type="ECO:0000313" key="1">
    <source>
        <dbReference type="Ensembl" id="ENSCCNP00000012812.1"/>
    </source>
</evidence>
<protein>
    <recommendedName>
        <fullName evidence="2">Calmodulin-lysine N-methyltransferase</fullName>
    </recommendedName>
</protein>
<organism evidence="1">
    <name type="scientific">Castor canadensis</name>
    <name type="common">American beaver</name>
    <dbReference type="NCBI Taxonomy" id="51338"/>
    <lineage>
        <taxon>Eukaryota</taxon>
        <taxon>Metazoa</taxon>
        <taxon>Chordata</taxon>
        <taxon>Craniata</taxon>
        <taxon>Vertebrata</taxon>
        <taxon>Euteleostomi</taxon>
        <taxon>Mammalia</taxon>
        <taxon>Eutheria</taxon>
        <taxon>Euarchontoglires</taxon>
        <taxon>Glires</taxon>
        <taxon>Rodentia</taxon>
        <taxon>Castorimorpha</taxon>
        <taxon>Castoridae</taxon>
        <taxon>Castor</taxon>
    </lineage>
</organism>
<sequence>MESHVADAGAGDTERVAGVCPTIGGAARGPVVSASLGAVLKQKHLDDCLRHVSVRRFESFNLFSVTEAKKREIEKEAGTWVQYTSVFYPEYILGLNSGSLCLLGRCEPCVYPNPLFLNLFSIITDS</sequence>
<name>A0A8C0WL82_CASCN</name>
<dbReference type="Ensembl" id="ENSCCNT00000016813.1">
    <property type="protein sequence ID" value="ENSCCNP00000012812.1"/>
    <property type="gene ID" value="ENSCCNG00000013307.1"/>
</dbReference>